<proteinExistence type="predicted"/>
<protein>
    <submittedName>
        <fullName evidence="7">ATP synthase I</fullName>
    </submittedName>
</protein>
<comment type="subcellular location">
    <subcellularLocation>
        <location evidence="1">Cell membrane</location>
        <topology evidence="1">Multi-pass membrane protein</topology>
    </subcellularLocation>
</comment>
<dbReference type="EMBL" id="LDYG01000053">
    <property type="protein sequence ID" value="KUP04158.1"/>
    <property type="molecule type" value="Genomic_DNA"/>
</dbReference>
<dbReference type="AlphaFoldDB" id="A0A147K4A0"/>
<evidence type="ECO:0000256" key="2">
    <source>
        <dbReference type="ARBA" id="ARBA00022475"/>
    </source>
</evidence>
<keyword evidence="4 6" id="KW-1133">Transmembrane helix</keyword>
<dbReference type="Pfam" id="PF03899">
    <property type="entry name" value="ATP-synt_I"/>
    <property type="match status" value="1"/>
</dbReference>
<sequence>MPDLSHMFKRHQKYIFYLLSLAVLGWGFTPYKTLFLGFILGFSIGSYNHWLLVRRVKKFGEAVAENKKMYSLGTLTRMAGAVLATVIAVRYPEYFHLPSVIFGLVTMYVVIMIDYAYLQVFKKSQP</sequence>
<keyword evidence="2" id="KW-1003">Cell membrane</keyword>
<evidence type="ECO:0000256" key="3">
    <source>
        <dbReference type="ARBA" id="ARBA00022692"/>
    </source>
</evidence>
<feature type="transmembrane region" description="Helical" evidence="6">
    <location>
        <begin position="97"/>
        <end position="118"/>
    </location>
</feature>
<dbReference type="GO" id="GO:0005886">
    <property type="term" value="C:plasma membrane"/>
    <property type="evidence" value="ECO:0007669"/>
    <property type="project" value="UniProtKB-SubCell"/>
</dbReference>
<dbReference type="PANTHER" id="PTHR40035">
    <property type="entry name" value="ATP SYNTHASE PROTEIN I"/>
    <property type="match status" value="1"/>
</dbReference>
<dbReference type="InterPro" id="IPR039072">
    <property type="entry name" value="ATP_synth_I_Bacilli"/>
</dbReference>
<keyword evidence="5 6" id="KW-0472">Membrane</keyword>
<reference evidence="7 8" key="1">
    <citation type="journal article" date="2016" name="Front. Microbiol.">
        <title>Microevolution Analysis of Bacillus coahuilensis Unveils Differences in Phosphorus Acquisition Strategies and Their Regulation.</title>
        <authorList>
            <person name="Gomez-Lunar Z."/>
            <person name="Hernandez-Gonzalez I."/>
            <person name="Rodriguez-Torres M.D."/>
            <person name="Souza V."/>
            <person name="Olmedo-Alvarez G."/>
        </authorList>
    </citation>
    <scope>NUCLEOTIDE SEQUENCE [LARGE SCALE GENOMIC DNA]</scope>
    <source>
        <strain evidence="8">p1.1.43</strain>
    </source>
</reference>
<dbReference type="PANTHER" id="PTHR40035:SF1">
    <property type="entry name" value="ATP SYNTHASE PROTEIN I"/>
    <property type="match status" value="1"/>
</dbReference>
<dbReference type="STRING" id="1150625.Q75_16360"/>
<keyword evidence="8" id="KW-1185">Reference proteome</keyword>
<evidence type="ECO:0000313" key="8">
    <source>
        <dbReference type="Proteomes" id="UP000074108"/>
    </source>
</evidence>
<keyword evidence="3 6" id="KW-0812">Transmembrane</keyword>
<gene>
    <name evidence="7" type="ORF">Q75_16360</name>
</gene>
<evidence type="ECO:0000313" key="7">
    <source>
        <dbReference type="EMBL" id="KUP04158.1"/>
    </source>
</evidence>
<accession>A0A147K4A0</accession>
<dbReference type="InterPro" id="IPR005598">
    <property type="entry name" value="ATP_synth_I"/>
</dbReference>
<feature type="transmembrane region" description="Helical" evidence="6">
    <location>
        <begin position="12"/>
        <end position="28"/>
    </location>
</feature>
<feature type="transmembrane region" description="Helical" evidence="6">
    <location>
        <begin position="34"/>
        <end position="53"/>
    </location>
</feature>
<evidence type="ECO:0000256" key="5">
    <source>
        <dbReference type="ARBA" id="ARBA00023136"/>
    </source>
</evidence>
<dbReference type="OrthoDB" id="2355635at2"/>
<organism evidence="7 8">
    <name type="scientific">Bacillus coahuilensis p1.1.43</name>
    <dbReference type="NCBI Taxonomy" id="1150625"/>
    <lineage>
        <taxon>Bacteria</taxon>
        <taxon>Bacillati</taxon>
        <taxon>Bacillota</taxon>
        <taxon>Bacilli</taxon>
        <taxon>Bacillales</taxon>
        <taxon>Bacillaceae</taxon>
        <taxon>Bacillus</taxon>
    </lineage>
</organism>
<dbReference type="PATRIC" id="fig|1150625.3.peg.3435"/>
<evidence type="ECO:0000256" key="6">
    <source>
        <dbReference type="SAM" id="Phobius"/>
    </source>
</evidence>
<dbReference type="Proteomes" id="UP000074108">
    <property type="component" value="Unassembled WGS sequence"/>
</dbReference>
<evidence type="ECO:0000256" key="4">
    <source>
        <dbReference type="ARBA" id="ARBA00022989"/>
    </source>
</evidence>
<comment type="caution">
    <text evidence="7">The sequence shown here is derived from an EMBL/GenBank/DDBJ whole genome shotgun (WGS) entry which is preliminary data.</text>
</comment>
<name>A0A147K4A0_9BACI</name>
<dbReference type="RefSeq" id="WP_059283595.1">
    <property type="nucleotide sequence ID" value="NZ_LDYG01000053.1"/>
</dbReference>
<feature type="transmembrane region" description="Helical" evidence="6">
    <location>
        <begin position="74"/>
        <end position="91"/>
    </location>
</feature>
<evidence type="ECO:0000256" key="1">
    <source>
        <dbReference type="ARBA" id="ARBA00004651"/>
    </source>
</evidence>